<feature type="domain" description="NADP-dependent oxidoreductase" evidence="2">
    <location>
        <begin position="19"/>
        <end position="326"/>
    </location>
</feature>
<comment type="caution">
    <text evidence="3">The sequence shown here is derived from an EMBL/GenBank/DDBJ whole genome shotgun (WGS) entry which is preliminary data.</text>
</comment>
<protein>
    <submittedName>
        <fullName evidence="3">Oxidoreductase</fullName>
    </submittedName>
</protein>
<evidence type="ECO:0000259" key="2">
    <source>
        <dbReference type="Pfam" id="PF00248"/>
    </source>
</evidence>
<dbReference type="AlphaFoldDB" id="A6FYX9"/>
<sequence length="344" mass="38818">MPTMEYRNLGRSGLEVSTLCLGTMTFGEANENSFMHGVGANEPTSFRIMDKALDAGINFFDTADVYGEDGLTERVIGKWFTEHKRRDEVVLATKFRFRMGPGPLGTGASRRRIVRCVEDSLRRLQTDRIDLYQVHMQDIDTPEEETLRALDDLVRAGKVLYIGASNYAAYRLTESVMRSEFDRLERYVSLQAQYSLVCRDIERELVPTCRRHELGIIPWSPLAGGFLTGKYSQGQGAPAGSRLDKWKQRYEGFDKPRNWAILEALRAVAAEHDSTCARVALAWLLRKDAVTSVIFGARTEAQLDDNLATTELALSDADMARLDEASAFELGYPYGFMKNVQGRW</sequence>
<reference evidence="3 4" key="1">
    <citation type="submission" date="2007-06" db="EMBL/GenBank/DDBJ databases">
        <authorList>
            <person name="Shimkets L."/>
            <person name="Ferriera S."/>
            <person name="Johnson J."/>
            <person name="Kravitz S."/>
            <person name="Beeson K."/>
            <person name="Sutton G."/>
            <person name="Rogers Y.-H."/>
            <person name="Friedman R."/>
            <person name="Frazier M."/>
            <person name="Venter J.C."/>
        </authorList>
    </citation>
    <scope>NUCLEOTIDE SEQUENCE [LARGE SCALE GENOMIC DNA]</scope>
    <source>
        <strain evidence="3 4">SIR-1</strain>
    </source>
</reference>
<dbReference type="GO" id="GO:0005829">
    <property type="term" value="C:cytosol"/>
    <property type="evidence" value="ECO:0007669"/>
    <property type="project" value="UniProtKB-ARBA"/>
</dbReference>
<evidence type="ECO:0000256" key="1">
    <source>
        <dbReference type="ARBA" id="ARBA00023002"/>
    </source>
</evidence>
<dbReference type="PANTHER" id="PTHR43364">
    <property type="entry name" value="NADH-SPECIFIC METHYLGLYOXAL REDUCTASE-RELATED"/>
    <property type="match status" value="1"/>
</dbReference>
<keyword evidence="4" id="KW-1185">Reference proteome</keyword>
<dbReference type="eggNOG" id="COG0667">
    <property type="taxonomic scope" value="Bacteria"/>
</dbReference>
<dbReference type="GO" id="GO:0016491">
    <property type="term" value="F:oxidoreductase activity"/>
    <property type="evidence" value="ECO:0007669"/>
    <property type="project" value="UniProtKB-KW"/>
</dbReference>
<dbReference type="SUPFAM" id="SSF51430">
    <property type="entry name" value="NAD(P)-linked oxidoreductase"/>
    <property type="match status" value="1"/>
</dbReference>
<dbReference type="Proteomes" id="UP000005801">
    <property type="component" value="Unassembled WGS sequence"/>
</dbReference>
<name>A6FYX9_9BACT</name>
<dbReference type="InterPro" id="IPR023210">
    <property type="entry name" value="NADP_OxRdtase_dom"/>
</dbReference>
<gene>
    <name evidence="3" type="ORF">PPSIR1_30000</name>
</gene>
<evidence type="ECO:0000313" key="3">
    <source>
        <dbReference type="EMBL" id="EDM81134.1"/>
    </source>
</evidence>
<accession>A6FYX9</accession>
<dbReference type="Gene3D" id="3.20.20.100">
    <property type="entry name" value="NADP-dependent oxidoreductase domain"/>
    <property type="match status" value="1"/>
</dbReference>
<dbReference type="CDD" id="cd19091">
    <property type="entry name" value="AKR_PsAKR"/>
    <property type="match status" value="1"/>
</dbReference>
<proteinExistence type="predicted"/>
<dbReference type="STRING" id="391625.PPSIR1_30000"/>
<keyword evidence="1" id="KW-0560">Oxidoreductase</keyword>
<evidence type="ECO:0000313" key="4">
    <source>
        <dbReference type="Proteomes" id="UP000005801"/>
    </source>
</evidence>
<dbReference type="Pfam" id="PF00248">
    <property type="entry name" value="Aldo_ket_red"/>
    <property type="match status" value="1"/>
</dbReference>
<dbReference type="EMBL" id="ABCS01000005">
    <property type="protein sequence ID" value="EDM81134.1"/>
    <property type="molecule type" value="Genomic_DNA"/>
</dbReference>
<dbReference type="InterPro" id="IPR050523">
    <property type="entry name" value="AKR_Detox_Biosynth"/>
</dbReference>
<dbReference type="InterPro" id="IPR036812">
    <property type="entry name" value="NAD(P)_OxRdtase_dom_sf"/>
</dbReference>
<dbReference type="PANTHER" id="PTHR43364:SF4">
    <property type="entry name" value="NAD(P)-LINKED OXIDOREDUCTASE SUPERFAMILY PROTEIN"/>
    <property type="match status" value="1"/>
</dbReference>
<dbReference type="FunFam" id="3.20.20.100:FF:000004">
    <property type="entry name" value="Oxidoreductase, aldo/keto reductase"/>
    <property type="match status" value="1"/>
</dbReference>
<organism evidence="3 4">
    <name type="scientific">Plesiocystis pacifica SIR-1</name>
    <dbReference type="NCBI Taxonomy" id="391625"/>
    <lineage>
        <taxon>Bacteria</taxon>
        <taxon>Pseudomonadati</taxon>
        <taxon>Myxococcota</taxon>
        <taxon>Polyangia</taxon>
        <taxon>Nannocystales</taxon>
        <taxon>Nannocystaceae</taxon>
        <taxon>Plesiocystis</taxon>
    </lineage>
</organism>